<keyword evidence="3" id="KW-1185">Reference proteome</keyword>
<dbReference type="EnsemblPlants" id="AES78010">
    <property type="protein sequence ID" value="AES78010"/>
    <property type="gene ID" value="MTR_7g022950"/>
</dbReference>
<protein>
    <submittedName>
        <fullName evidence="1 2">Uncharacterized protein</fullName>
    </submittedName>
</protein>
<gene>
    <name evidence="1" type="ordered locus">MTR_7g022950</name>
</gene>
<dbReference type="EMBL" id="CM001223">
    <property type="protein sequence ID" value="AES78010.1"/>
    <property type="molecule type" value="Genomic_DNA"/>
</dbReference>
<dbReference type="PaxDb" id="3880-AES78010"/>
<evidence type="ECO:0000313" key="1">
    <source>
        <dbReference type="EMBL" id="AES78010.1"/>
    </source>
</evidence>
<organism evidence="1 3">
    <name type="scientific">Medicago truncatula</name>
    <name type="common">Barrel medic</name>
    <name type="synonym">Medicago tribuloides</name>
    <dbReference type="NCBI Taxonomy" id="3880"/>
    <lineage>
        <taxon>Eukaryota</taxon>
        <taxon>Viridiplantae</taxon>
        <taxon>Streptophyta</taxon>
        <taxon>Embryophyta</taxon>
        <taxon>Tracheophyta</taxon>
        <taxon>Spermatophyta</taxon>
        <taxon>Magnoliopsida</taxon>
        <taxon>eudicotyledons</taxon>
        <taxon>Gunneridae</taxon>
        <taxon>Pentapetalae</taxon>
        <taxon>rosids</taxon>
        <taxon>fabids</taxon>
        <taxon>Fabales</taxon>
        <taxon>Fabaceae</taxon>
        <taxon>Papilionoideae</taxon>
        <taxon>50 kb inversion clade</taxon>
        <taxon>NPAAA clade</taxon>
        <taxon>Hologalegina</taxon>
        <taxon>IRL clade</taxon>
        <taxon>Trifolieae</taxon>
        <taxon>Medicago</taxon>
    </lineage>
</organism>
<proteinExistence type="predicted"/>
<evidence type="ECO:0000313" key="3">
    <source>
        <dbReference type="Proteomes" id="UP000002051"/>
    </source>
</evidence>
<sequence>MEALSTLTFLCLITDKALKEVVKEKTATVMRTKLESLYMTKFFDSYTTLFIYDGGVKDHFNTIEKIQQNH</sequence>
<dbReference type="Proteomes" id="UP000002051">
    <property type="component" value="Unassembled WGS sequence"/>
</dbReference>
<reference evidence="1 3" key="2">
    <citation type="journal article" date="2014" name="BMC Genomics">
        <title>An improved genome release (version Mt4.0) for the model legume Medicago truncatula.</title>
        <authorList>
            <person name="Tang H."/>
            <person name="Krishnakumar V."/>
            <person name="Bidwell S."/>
            <person name="Rosen B."/>
            <person name="Chan A."/>
            <person name="Zhou S."/>
            <person name="Gentzbittel L."/>
            <person name="Childs K.L."/>
            <person name="Yandell M."/>
            <person name="Gundlach H."/>
            <person name="Mayer K.F."/>
            <person name="Schwartz D.C."/>
            <person name="Town C.D."/>
        </authorList>
    </citation>
    <scope>GENOME REANNOTATION</scope>
    <source>
        <strain evidence="2 3">cv. Jemalong A17</strain>
    </source>
</reference>
<reference evidence="1 3" key="1">
    <citation type="journal article" date="2011" name="Nature">
        <title>The Medicago genome provides insight into the evolution of rhizobial symbioses.</title>
        <authorList>
            <person name="Young N.D."/>
            <person name="Debelle F."/>
            <person name="Oldroyd G.E."/>
            <person name="Geurts R."/>
            <person name="Cannon S.B."/>
            <person name="Udvardi M.K."/>
            <person name="Benedito V.A."/>
            <person name="Mayer K.F."/>
            <person name="Gouzy J."/>
            <person name="Schoof H."/>
            <person name="Van de Peer Y."/>
            <person name="Proost S."/>
            <person name="Cook D.R."/>
            <person name="Meyers B.C."/>
            <person name="Spannagl M."/>
            <person name="Cheung F."/>
            <person name="De Mita S."/>
            <person name="Krishnakumar V."/>
            <person name="Gundlach H."/>
            <person name="Zhou S."/>
            <person name="Mudge J."/>
            <person name="Bharti A.K."/>
            <person name="Murray J.D."/>
            <person name="Naoumkina M.A."/>
            <person name="Rosen B."/>
            <person name="Silverstein K.A."/>
            <person name="Tang H."/>
            <person name="Rombauts S."/>
            <person name="Zhao P.X."/>
            <person name="Zhou P."/>
            <person name="Barbe V."/>
            <person name="Bardou P."/>
            <person name="Bechner M."/>
            <person name="Bellec A."/>
            <person name="Berger A."/>
            <person name="Berges H."/>
            <person name="Bidwell S."/>
            <person name="Bisseling T."/>
            <person name="Choisne N."/>
            <person name="Couloux A."/>
            <person name="Denny R."/>
            <person name="Deshpande S."/>
            <person name="Dai X."/>
            <person name="Doyle J.J."/>
            <person name="Dudez A.M."/>
            <person name="Farmer A.D."/>
            <person name="Fouteau S."/>
            <person name="Franken C."/>
            <person name="Gibelin C."/>
            <person name="Gish J."/>
            <person name="Goldstein S."/>
            <person name="Gonzalez A.J."/>
            <person name="Green P.J."/>
            <person name="Hallab A."/>
            <person name="Hartog M."/>
            <person name="Hua A."/>
            <person name="Humphray S.J."/>
            <person name="Jeong D.H."/>
            <person name="Jing Y."/>
            <person name="Jocker A."/>
            <person name="Kenton S.M."/>
            <person name="Kim D.J."/>
            <person name="Klee K."/>
            <person name="Lai H."/>
            <person name="Lang C."/>
            <person name="Lin S."/>
            <person name="Macmil S.L."/>
            <person name="Magdelenat G."/>
            <person name="Matthews L."/>
            <person name="McCorrison J."/>
            <person name="Monaghan E.L."/>
            <person name="Mun J.H."/>
            <person name="Najar F.Z."/>
            <person name="Nicholson C."/>
            <person name="Noirot C."/>
            <person name="O'Bleness M."/>
            <person name="Paule C.R."/>
            <person name="Poulain J."/>
            <person name="Prion F."/>
            <person name="Qin B."/>
            <person name="Qu C."/>
            <person name="Retzel E.F."/>
            <person name="Riddle C."/>
            <person name="Sallet E."/>
            <person name="Samain S."/>
            <person name="Samson N."/>
            <person name="Sanders I."/>
            <person name="Saurat O."/>
            <person name="Scarpelli C."/>
            <person name="Schiex T."/>
            <person name="Segurens B."/>
            <person name="Severin A.J."/>
            <person name="Sherrier D.J."/>
            <person name="Shi R."/>
            <person name="Sims S."/>
            <person name="Singer S.R."/>
            <person name="Sinharoy S."/>
            <person name="Sterck L."/>
            <person name="Viollet A."/>
            <person name="Wang B.B."/>
            <person name="Wang K."/>
            <person name="Wang M."/>
            <person name="Wang X."/>
            <person name="Warfsmann J."/>
            <person name="Weissenbach J."/>
            <person name="White D.D."/>
            <person name="White J.D."/>
            <person name="Wiley G.B."/>
            <person name="Wincker P."/>
            <person name="Xing Y."/>
            <person name="Yang L."/>
            <person name="Yao Z."/>
            <person name="Ying F."/>
            <person name="Zhai J."/>
            <person name="Zhou L."/>
            <person name="Zuber A."/>
            <person name="Denarie J."/>
            <person name="Dixon R.A."/>
            <person name="May G.D."/>
            <person name="Schwartz D.C."/>
            <person name="Rogers J."/>
            <person name="Quetier F."/>
            <person name="Town C.D."/>
            <person name="Roe B.A."/>
        </authorList>
    </citation>
    <scope>NUCLEOTIDE SEQUENCE [LARGE SCALE GENOMIC DNA]</scope>
    <source>
        <strain evidence="1">A17</strain>
        <strain evidence="2 3">cv. Jemalong A17</strain>
    </source>
</reference>
<dbReference type="HOGENOM" id="CLU_2761651_0_0_1"/>
<dbReference type="AlphaFoldDB" id="G7KVP3"/>
<reference evidence="2" key="3">
    <citation type="submission" date="2015-04" db="UniProtKB">
        <authorList>
            <consortium name="EnsemblPlants"/>
        </authorList>
    </citation>
    <scope>IDENTIFICATION</scope>
    <source>
        <strain evidence="2">cv. Jemalong A17</strain>
    </source>
</reference>
<evidence type="ECO:0000313" key="2">
    <source>
        <dbReference type="EnsemblPlants" id="AES78010"/>
    </source>
</evidence>
<name>G7KVP3_MEDTR</name>
<accession>G7KVP3</accession>